<proteinExistence type="inferred from homology"/>
<evidence type="ECO:0000256" key="8">
    <source>
        <dbReference type="ARBA" id="ARBA00023136"/>
    </source>
</evidence>
<dbReference type="PANTHER" id="PTHR31632">
    <property type="entry name" value="IRON TRANSPORTER FTH1"/>
    <property type="match status" value="1"/>
</dbReference>
<dbReference type="InterPro" id="IPR009056">
    <property type="entry name" value="Cyt_c-like_dom"/>
</dbReference>
<gene>
    <name evidence="11" type="ORF">MNBD_GAMMA11-716</name>
</gene>
<feature type="transmembrane region" description="Helical" evidence="9">
    <location>
        <begin position="417"/>
        <end position="440"/>
    </location>
</feature>
<feature type="transmembrane region" description="Helical" evidence="9">
    <location>
        <begin position="452"/>
        <end position="476"/>
    </location>
</feature>
<comment type="similarity">
    <text evidence="2">Belongs to the oxidase-dependent Fe transporter (OFeT) (TC 9.A.10.1) family.</text>
</comment>
<feature type="transmembrane region" description="Helical" evidence="9">
    <location>
        <begin position="270"/>
        <end position="297"/>
    </location>
</feature>
<organism evidence="11">
    <name type="scientific">hydrothermal vent metagenome</name>
    <dbReference type="NCBI Taxonomy" id="652676"/>
    <lineage>
        <taxon>unclassified sequences</taxon>
        <taxon>metagenomes</taxon>
        <taxon>ecological metagenomes</taxon>
    </lineage>
</organism>
<feature type="transmembrane region" description="Helical" evidence="9">
    <location>
        <begin position="379"/>
        <end position="397"/>
    </location>
</feature>
<keyword evidence="4 9" id="KW-0812">Transmembrane</keyword>
<evidence type="ECO:0000256" key="2">
    <source>
        <dbReference type="ARBA" id="ARBA00008333"/>
    </source>
</evidence>
<dbReference type="InterPro" id="IPR036909">
    <property type="entry name" value="Cyt_c-like_dom_sf"/>
</dbReference>
<dbReference type="Gene3D" id="1.10.760.10">
    <property type="entry name" value="Cytochrome c-like domain"/>
    <property type="match status" value="1"/>
</dbReference>
<dbReference type="GO" id="GO:0015093">
    <property type="term" value="F:ferrous iron transmembrane transporter activity"/>
    <property type="evidence" value="ECO:0007669"/>
    <property type="project" value="TreeGrafter"/>
</dbReference>
<dbReference type="InterPro" id="IPR004923">
    <property type="entry name" value="FTR1/Fip1/EfeU"/>
</dbReference>
<comment type="subcellular location">
    <subcellularLocation>
        <location evidence="1">Membrane</location>
        <topology evidence="1">Multi-pass membrane protein</topology>
    </subcellularLocation>
</comment>
<evidence type="ECO:0000256" key="1">
    <source>
        <dbReference type="ARBA" id="ARBA00004141"/>
    </source>
</evidence>
<dbReference type="GO" id="GO:0009055">
    <property type="term" value="F:electron transfer activity"/>
    <property type="evidence" value="ECO:0007669"/>
    <property type="project" value="InterPro"/>
</dbReference>
<keyword evidence="8 9" id="KW-0472">Membrane</keyword>
<feature type="domain" description="Cytochrome c" evidence="10">
    <location>
        <begin position="23"/>
        <end position="110"/>
    </location>
</feature>
<keyword evidence="5" id="KW-0479">Metal-binding</keyword>
<evidence type="ECO:0000313" key="11">
    <source>
        <dbReference type="EMBL" id="VAW58127.1"/>
    </source>
</evidence>
<dbReference type="Pfam" id="PF00034">
    <property type="entry name" value="Cytochrom_C"/>
    <property type="match status" value="1"/>
</dbReference>
<dbReference type="SUPFAM" id="SSF46626">
    <property type="entry name" value="Cytochrome c"/>
    <property type="match status" value="1"/>
</dbReference>
<dbReference type="GO" id="GO:0020037">
    <property type="term" value="F:heme binding"/>
    <property type="evidence" value="ECO:0007669"/>
    <property type="project" value="InterPro"/>
</dbReference>
<evidence type="ECO:0000259" key="10">
    <source>
        <dbReference type="PROSITE" id="PS51007"/>
    </source>
</evidence>
<dbReference type="AlphaFoldDB" id="A0A3B0X5D3"/>
<keyword evidence="7" id="KW-0408">Iron</keyword>
<reference evidence="11" key="1">
    <citation type="submission" date="2018-06" db="EMBL/GenBank/DDBJ databases">
        <authorList>
            <person name="Zhirakovskaya E."/>
        </authorList>
    </citation>
    <scope>NUCLEOTIDE SEQUENCE</scope>
</reference>
<feature type="transmembrane region" description="Helical" evidence="9">
    <location>
        <begin position="342"/>
        <end position="359"/>
    </location>
</feature>
<accession>A0A3B0X5D3</accession>
<evidence type="ECO:0000256" key="5">
    <source>
        <dbReference type="ARBA" id="ARBA00022723"/>
    </source>
</evidence>
<dbReference type="PROSITE" id="PS51007">
    <property type="entry name" value="CYTC"/>
    <property type="match status" value="1"/>
</dbReference>
<sequence length="524" mass="57550">LGTEMHQQIVSAYQVVVIPRKQPDLKRASQLFADNCTSCHGIDGSGNGPAAIDMEPAPTNFRESERYQQRTLFGLHSTITRGVNDTAMPAFKQFSDDERWSLAFYVGGLAAPAKDLTTDIHTLKSPLLNISQFTTITPEQAEELYGRGGSDLVAYLRHHPEVFFNNRSSLTFAHEKLADVITAYASNDTKAAYAYAVEAYLEGFELVEQNINAFDKPLKLEIEVAMTGLRNKIRNGESLQVIKDDIAFINEKLAIADELMDSNSLSGEAAFASAFFILLREGLEALLIVAALAAFLVRTKRRDGLRYIHLGWISALASGLLTWWVSLSLISISGASREITEGVAAIVATLVLLYVGFWMHDKTSAAKWKKFIDDSMHKALTSGTLWTLTGLSFIAVYREAFETILFYQALWAQTNEAGKTMAMSGFGSAVAVLSIVGWLIMRYSVRLPLRQFFAVTGGLMFVLAIIFAGKGIAALQGAGLIISSPVSFFRIDLLGIYPNLQGLLVQLGLIILAIILWNKKSTGH</sequence>
<feature type="transmembrane region" description="Helical" evidence="9">
    <location>
        <begin position="496"/>
        <end position="517"/>
    </location>
</feature>
<dbReference type="Pfam" id="PF03239">
    <property type="entry name" value="FTR1"/>
    <property type="match status" value="1"/>
</dbReference>
<protein>
    <recommendedName>
        <fullName evidence="10">Cytochrome c domain-containing protein</fullName>
    </recommendedName>
</protein>
<evidence type="ECO:0000256" key="6">
    <source>
        <dbReference type="ARBA" id="ARBA00022989"/>
    </source>
</evidence>
<feature type="transmembrane region" description="Helical" evidence="9">
    <location>
        <begin position="309"/>
        <end position="330"/>
    </location>
</feature>
<dbReference type="GO" id="GO:0046872">
    <property type="term" value="F:metal ion binding"/>
    <property type="evidence" value="ECO:0007669"/>
    <property type="project" value="UniProtKB-KW"/>
</dbReference>
<dbReference type="EMBL" id="UOFG01000019">
    <property type="protein sequence ID" value="VAW58127.1"/>
    <property type="molecule type" value="Genomic_DNA"/>
</dbReference>
<evidence type="ECO:0000256" key="9">
    <source>
        <dbReference type="SAM" id="Phobius"/>
    </source>
</evidence>
<name>A0A3B0X5D3_9ZZZZ</name>
<keyword evidence="6 9" id="KW-1133">Transmembrane helix</keyword>
<evidence type="ECO:0000256" key="7">
    <source>
        <dbReference type="ARBA" id="ARBA00023004"/>
    </source>
</evidence>
<keyword evidence="3" id="KW-0349">Heme</keyword>
<evidence type="ECO:0000256" key="4">
    <source>
        <dbReference type="ARBA" id="ARBA00022692"/>
    </source>
</evidence>
<dbReference type="GO" id="GO:0033573">
    <property type="term" value="C:high-affinity iron permease complex"/>
    <property type="evidence" value="ECO:0007669"/>
    <property type="project" value="InterPro"/>
</dbReference>
<feature type="non-terminal residue" evidence="11">
    <location>
        <position position="1"/>
    </location>
</feature>
<dbReference type="PANTHER" id="PTHR31632:SF2">
    <property type="entry name" value="PLASMA MEMBRANE IRON PERMEASE"/>
    <property type="match status" value="1"/>
</dbReference>
<evidence type="ECO:0000256" key="3">
    <source>
        <dbReference type="ARBA" id="ARBA00022617"/>
    </source>
</evidence>